<proteinExistence type="predicted"/>
<sequence>MFTEGFRLAKAIWKTGITRRAEDYTDSLINRKDRIKILCSHQGIGLWAGCGLFQESLKFFLINADVLNQMRRGGLHLFVKPHLWIKRI</sequence>
<name>A0ABN4PZT3_YERET</name>
<keyword evidence="2" id="KW-1185">Reference proteome</keyword>
<evidence type="ECO:0000313" key="1">
    <source>
        <dbReference type="EMBL" id="ANI30630.1"/>
    </source>
</evidence>
<gene>
    <name evidence="1" type="ORF">PL78_12435</name>
</gene>
<accession>A0ABN4PZT3</accession>
<dbReference type="RefSeq" id="WP_064515949.1">
    <property type="nucleotide sequence ID" value="NZ_CBCSBH010000043.1"/>
</dbReference>
<dbReference type="EMBL" id="CP010029">
    <property type="protein sequence ID" value="ANI30630.1"/>
    <property type="molecule type" value="Genomic_DNA"/>
</dbReference>
<reference evidence="2" key="1">
    <citation type="journal article" date="2016" name="Toxins">
        <title>The Draft Genome Sequence of the Yersinia entomophaga Entomopathogenic Type Strain MH96T.</title>
        <authorList>
            <person name="Hurst M.R."/>
            <person name="Beattie A."/>
            <person name="Altermann E."/>
            <person name="Moraga R.M."/>
            <person name="Harper L.A."/>
            <person name="Calder J."/>
            <person name="Laugraud A."/>
        </authorList>
    </citation>
    <scope>NUCLEOTIDE SEQUENCE [LARGE SCALE GENOMIC DNA]</scope>
    <source>
        <strain evidence="2">MH96</strain>
    </source>
</reference>
<protein>
    <submittedName>
        <fullName evidence="1">Uncharacterized protein</fullName>
    </submittedName>
</protein>
<organism evidence="1 2">
    <name type="scientific">Yersinia entomophaga</name>
    <dbReference type="NCBI Taxonomy" id="935293"/>
    <lineage>
        <taxon>Bacteria</taxon>
        <taxon>Pseudomonadati</taxon>
        <taxon>Pseudomonadota</taxon>
        <taxon>Gammaproteobacteria</taxon>
        <taxon>Enterobacterales</taxon>
        <taxon>Yersiniaceae</taxon>
        <taxon>Yersinia</taxon>
    </lineage>
</organism>
<dbReference type="Proteomes" id="UP000266744">
    <property type="component" value="Chromosome"/>
</dbReference>
<evidence type="ECO:0000313" key="2">
    <source>
        <dbReference type="Proteomes" id="UP000266744"/>
    </source>
</evidence>